<protein>
    <submittedName>
        <fullName evidence="2">Uncharacterized protein</fullName>
    </submittedName>
</protein>
<dbReference type="AlphaFoldDB" id="A0A7R8WII4"/>
<feature type="compositionally biased region" description="Low complexity" evidence="1">
    <location>
        <begin position="247"/>
        <end position="264"/>
    </location>
</feature>
<accession>A0A7R8WII4</accession>
<feature type="region of interest" description="Disordered" evidence="1">
    <location>
        <begin position="233"/>
        <end position="277"/>
    </location>
</feature>
<dbReference type="EMBL" id="OB664592">
    <property type="protein sequence ID" value="CAD7232375.1"/>
    <property type="molecule type" value="Genomic_DNA"/>
</dbReference>
<name>A0A7R8WII4_9CRUS</name>
<feature type="non-terminal residue" evidence="2">
    <location>
        <position position="1"/>
    </location>
</feature>
<proteinExistence type="predicted"/>
<evidence type="ECO:0000313" key="2">
    <source>
        <dbReference type="EMBL" id="CAD7232375.1"/>
    </source>
</evidence>
<gene>
    <name evidence="2" type="ORF">CTOB1V02_LOCUS10211</name>
</gene>
<sequence length="277" mass="30598">MKACVKRSLSYVVYKQRQTSEAASKDPNHLIEYHLGRNPTFDPRRNDETHDHPSHLTPAYLAYNLDGLTSSLDTMGDLFTNTTQKLQQLTSLMQQYQACMGQARSANHEEELEDDRHYYNYYGGSYSLADWQRRTLASRDALVADMAGTYRSCTPLQSYPDPILVQAIRNLIDAIVQLNRMISGFTSATPQLQNIQGSLLSELDTAIQQMQQQLQNCQSQATQAPVAPTLAPTQVPTTQAQGVPTLAPTTQQPNTLAPATTAAPTEPPISGTTPTII</sequence>
<feature type="compositionally biased region" description="Polar residues" evidence="1">
    <location>
        <begin position="233"/>
        <end position="242"/>
    </location>
</feature>
<evidence type="ECO:0000256" key="1">
    <source>
        <dbReference type="SAM" id="MobiDB-lite"/>
    </source>
</evidence>
<organism evidence="2">
    <name type="scientific">Cyprideis torosa</name>
    <dbReference type="NCBI Taxonomy" id="163714"/>
    <lineage>
        <taxon>Eukaryota</taxon>
        <taxon>Metazoa</taxon>
        <taxon>Ecdysozoa</taxon>
        <taxon>Arthropoda</taxon>
        <taxon>Crustacea</taxon>
        <taxon>Oligostraca</taxon>
        <taxon>Ostracoda</taxon>
        <taxon>Podocopa</taxon>
        <taxon>Podocopida</taxon>
        <taxon>Cytherocopina</taxon>
        <taxon>Cytheroidea</taxon>
        <taxon>Cytherideidae</taxon>
        <taxon>Cyprideis</taxon>
    </lineage>
</organism>
<reference evidence="2" key="1">
    <citation type="submission" date="2020-11" db="EMBL/GenBank/DDBJ databases">
        <authorList>
            <person name="Tran Van P."/>
        </authorList>
    </citation>
    <scope>NUCLEOTIDE SEQUENCE</scope>
</reference>